<keyword evidence="2" id="KW-0186">Copper</keyword>
<dbReference type="PROSITE" id="PS00497">
    <property type="entry name" value="TYROSINASE_1"/>
    <property type="match status" value="1"/>
</dbReference>
<evidence type="ECO:0000313" key="7">
    <source>
        <dbReference type="Proteomes" id="UP000243579"/>
    </source>
</evidence>
<feature type="domain" description="Tyrosinase copper-binding" evidence="4">
    <location>
        <begin position="103"/>
        <end position="120"/>
    </location>
</feature>
<dbReference type="SUPFAM" id="SSF48056">
    <property type="entry name" value="Di-copper centre-containing domain"/>
    <property type="match status" value="1"/>
</dbReference>
<feature type="region of interest" description="Disordered" evidence="3">
    <location>
        <begin position="1"/>
        <end position="56"/>
    </location>
</feature>
<evidence type="ECO:0000259" key="4">
    <source>
        <dbReference type="PROSITE" id="PS00497"/>
    </source>
</evidence>
<keyword evidence="7" id="KW-1185">Reference proteome</keyword>
<sequence length="517" mass="57010">QTPAPTSSSTPAATTKQTPAPTSSSTPAATTKQTPAPTASQTPAPTQTTKPPACPPRVRKAWEKLTAAEQKTFNAAIEAAMDNGLYQRFMRIHQSMKSNREAHNTCVFLFWHRKFLVGFENMLRSLKPEFACLTLPYVDYAQAYADQTARKCDSIESCTPAATGLGGSRSTSRSRIPVSGSTSYPNLPCVAKSPVNHYCEDPSNRRMICAKCLPRGRWAKTKYSTDFSIESIRDSVFGGNDLASVSSAIEMVPHNVFHGYLDGPMANPLVSPTDPIFYLHHAAIDMLHTIYHHCKVEPLNLSNAKQMSDSRSFASCTTENGDLVRASSSVAMTITEMGQFISVDDPNELTAPFFEDVPKSYYQLTDVRNFGANAYVYELNGLMGEMYSTCGSTKSKSWLESAEVTNTTFDHIVNPVVAPVNLNMLSFRKAVIAQGAAQGLSEAEADKELKKIQIMYHQFCLDDPITDFTPEFKAMWHTTSPPAFVLLQSILDGSNPIRLQNWQAINEKYFGCRGDKH</sequence>
<dbReference type="AlphaFoldDB" id="A0A1V9Y9H5"/>
<organism evidence="6 7">
    <name type="scientific">Achlya hypogyna</name>
    <name type="common">Oomycete</name>
    <name type="synonym">Protoachlya hypogyna</name>
    <dbReference type="NCBI Taxonomy" id="1202772"/>
    <lineage>
        <taxon>Eukaryota</taxon>
        <taxon>Sar</taxon>
        <taxon>Stramenopiles</taxon>
        <taxon>Oomycota</taxon>
        <taxon>Saprolegniomycetes</taxon>
        <taxon>Saprolegniales</taxon>
        <taxon>Achlyaceae</taxon>
        <taxon>Achlya</taxon>
    </lineage>
</organism>
<feature type="non-terminal residue" evidence="6">
    <location>
        <position position="1"/>
    </location>
</feature>
<evidence type="ECO:0000256" key="3">
    <source>
        <dbReference type="SAM" id="MobiDB-lite"/>
    </source>
</evidence>
<accession>A0A1V9Y9H5</accession>
<keyword evidence="1" id="KW-0479">Metal-binding</keyword>
<gene>
    <name evidence="6" type="ORF">ACHHYP_16170</name>
</gene>
<evidence type="ECO:0000256" key="2">
    <source>
        <dbReference type="ARBA" id="ARBA00023008"/>
    </source>
</evidence>
<dbReference type="PANTHER" id="PTHR11474">
    <property type="entry name" value="TYROSINASE FAMILY MEMBER"/>
    <property type="match status" value="1"/>
</dbReference>
<dbReference type="GO" id="GO:0046872">
    <property type="term" value="F:metal ion binding"/>
    <property type="evidence" value="ECO:0007669"/>
    <property type="project" value="UniProtKB-KW"/>
</dbReference>
<feature type="domain" description="Tyrosinase copper-binding" evidence="5">
    <location>
        <begin position="274"/>
        <end position="285"/>
    </location>
</feature>
<dbReference type="OrthoDB" id="76778at2759"/>
<comment type="caution">
    <text evidence="6">The sequence shown here is derived from an EMBL/GenBank/DDBJ whole genome shotgun (WGS) entry which is preliminary data.</text>
</comment>
<protein>
    <recommendedName>
        <fullName evidence="4 5">Tyrosinase copper-binding domain-containing protein</fullName>
    </recommendedName>
</protein>
<evidence type="ECO:0000313" key="6">
    <source>
        <dbReference type="EMBL" id="OQR82366.1"/>
    </source>
</evidence>
<dbReference type="PANTHER" id="PTHR11474:SF126">
    <property type="entry name" value="TYROSINASE-LIKE PROTEIN TYR-1-RELATED"/>
    <property type="match status" value="1"/>
</dbReference>
<dbReference type="PROSITE" id="PS00498">
    <property type="entry name" value="TYROSINASE_2"/>
    <property type="match status" value="1"/>
</dbReference>
<evidence type="ECO:0000259" key="5">
    <source>
        <dbReference type="PROSITE" id="PS00498"/>
    </source>
</evidence>
<reference evidence="6 7" key="1">
    <citation type="journal article" date="2014" name="Genome Biol. Evol.">
        <title>The secreted proteins of Achlya hypogyna and Thraustotheca clavata identify the ancestral oomycete secretome and reveal gene acquisitions by horizontal gene transfer.</title>
        <authorList>
            <person name="Misner I."/>
            <person name="Blouin N."/>
            <person name="Leonard G."/>
            <person name="Richards T.A."/>
            <person name="Lane C.E."/>
        </authorList>
    </citation>
    <scope>NUCLEOTIDE SEQUENCE [LARGE SCALE GENOMIC DNA]</scope>
    <source>
        <strain evidence="6 7">ATCC 48635</strain>
    </source>
</reference>
<evidence type="ECO:0000256" key="1">
    <source>
        <dbReference type="ARBA" id="ARBA00022723"/>
    </source>
</evidence>
<dbReference type="PRINTS" id="PR00092">
    <property type="entry name" value="TYROSINASE"/>
</dbReference>
<dbReference type="Proteomes" id="UP000243579">
    <property type="component" value="Unassembled WGS sequence"/>
</dbReference>
<dbReference type="InterPro" id="IPR008922">
    <property type="entry name" value="Di-copper_centre_dom_sf"/>
</dbReference>
<feature type="compositionally biased region" description="Low complexity" evidence="3">
    <location>
        <begin position="1"/>
        <end position="51"/>
    </location>
</feature>
<dbReference type="InterPro" id="IPR002227">
    <property type="entry name" value="Tyrosinase_Cu-bd"/>
</dbReference>
<name>A0A1V9Y9H5_ACHHY</name>
<dbReference type="GO" id="GO:0016491">
    <property type="term" value="F:oxidoreductase activity"/>
    <property type="evidence" value="ECO:0007669"/>
    <property type="project" value="InterPro"/>
</dbReference>
<proteinExistence type="predicted"/>
<dbReference type="Gene3D" id="1.10.1280.10">
    <property type="entry name" value="Di-copper center containing domain from catechol oxidase"/>
    <property type="match status" value="1"/>
</dbReference>
<dbReference type="EMBL" id="JNBR01002478">
    <property type="protein sequence ID" value="OQR82366.1"/>
    <property type="molecule type" value="Genomic_DNA"/>
</dbReference>
<dbReference type="InterPro" id="IPR050316">
    <property type="entry name" value="Tyrosinase/Hemocyanin"/>
</dbReference>
<dbReference type="Pfam" id="PF00264">
    <property type="entry name" value="Tyrosinase"/>
    <property type="match status" value="1"/>
</dbReference>
<dbReference type="STRING" id="1202772.A0A1V9Y9H5"/>